<name>A0A177AU54_9BILA</name>
<keyword evidence="5" id="KW-0653">Protein transport</keyword>
<dbReference type="CDD" id="cd00171">
    <property type="entry name" value="Sec7"/>
    <property type="match status" value="1"/>
</dbReference>
<evidence type="ECO:0000256" key="6">
    <source>
        <dbReference type="ARBA" id="ARBA00023136"/>
    </source>
</evidence>
<evidence type="ECO:0000256" key="1">
    <source>
        <dbReference type="ARBA" id="ARBA00004370"/>
    </source>
</evidence>
<evidence type="ECO:0000256" key="4">
    <source>
        <dbReference type="ARBA" id="ARBA00022490"/>
    </source>
</evidence>
<dbReference type="FunFam" id="1.10.1000.11:FF:000003">
    <property type="entry name" value="Brefeldin A-inhibited guanine nucleotide-exchange protein 1"/>
    <property type="match status" value="1"/>
</dbReference>
<protein>
    <submittedName>
        <fullName evidence="8">Brefeldin A-inhibited guanine nucleotide-exchange protein 2</fullName>
    </submittedName>
</protein>
<dbReference type="InterPro" id="IPR023394">
    <property type="entry name" value="Sec7_C_sf"/>
</dbReference>
<feature type="domain" description="SEC7" evidence="7">
    <location>
        <begin position="554"/>
        <end position="744"/>
    </location>
</feature>
<dbReference type="Pfam" id="PF20252">
    <property type="entry name" value="BIG2_C"/>
    <property type="match status" value="1"/>
</dbReference>
<reference evidence="8 9" key="1">
    <citation type="submission" date="2016-04" db="EMBL/GenBank/DDBJ databases">
        <title>The genome of Intoshia linei affirms orthonectids as highly simplified spiralians.</title>
        <authorList>
            <person name="Mikhailov K.V."/>
            <person name="Slusarev G.S."/>
            <person name="Nikitin M.A."/>
            <person name="Logacheva M.D."/>
            <person name="Penin A."/>
            <person name="Aleoshin V."/>
            <person name="Panchin Y.V."/>
        </authorList>
    </citation>
    <scope>NUCLEOTIDE SEQUENCE [LARGE SCALE GENOMIC DNA]</scope>
    <source>
        <strain evidence="8">Intl2013</strain>
        <tissue evidence="8">Whole animal</tissue>
    </source>
</reference>
<dbReference type="InterPro" id="IPR046455">
    <property type="entry name" value="Sec7/BIG1-like_C"/>
</dbReference>
<dbReference type="PROSITE" id="PS50190">
    <property type="entry name" value="SEC7"/>
    <property type="match status" value="1"/>
</dbReference>
<dbReference type="EMBL" id="LWCA01001481">
    <property type="protein sequence ID" value="OAF65032.1"/>
    <property type="molecule type" value="Genomic_DNA"/>
</dbReference>
<organism evidence="8 9">
    <name type="scientific">Intoshia linei</name>
    <dbReference type="NCBI Taxonomy" id="1819745"/>
    <lineage>
        <taxon>Eukaryota</taxon>
        <taxon>Metazoa</taxon>
        <taxon>Spiralia</taxon>
        <taxon>Lophotrochozoa</taxon>
        <taxon>Mesozoa</taxon>
        <taxon>Orthonectida</taxon>
        <taxon>Rhopaluridae</taxon>
        <taxon>Intoshia</taxon>
    </lineage>
</organism>
<dbReference type="Pfam" id="PF01369">
    <property type="entry name" value="Sec7"/>
    <property type="match status" value="1"/>
</dbReference>
<evidence type="ECO:0000256" key="2">
    <source>
        <dbReference type="ARBA" id="ARBA00004496"/>
    </source>
</evidence>
<dbReference type="Gene3D" id="1.10.1000.11">
    <property type="entry name" value="Arf Nucleotide-binding Site Opener,domain 2"/>
    <property type="match status" value="1"/>
</dbReference>
<dbReference type="OrthoDB" id="18431at2759"/>
<dbReference type="Pfam" id="PF16213">
    <property type="entry name" value="DCB"/>
    <property type="match status" value="1"/>
</dbReference>
<accession>A0A177AU54</accession>
<keyword evidence="3" id="KW-0813">Transport</keyword>
<dbReference type="GO" id="GO:0015031">
    <property type="term" value="P:protein transport"/>
    <property type="evidence" value="ECO:0007669"/>
    <property type="project" value="UniProtKB-KW"/>
</dbReference>
<gene>
    <name evidence="8" type="ORF">A3Q56_07260</name>
</gene>
<dbReference type="Proteomes" id="UP000078046">
    <property type="component" value="Unassembled WGS sequence"/>
</dbReference>
<dbReference type="SUPFAM" id="SSF48425">
    <property type="entry name" value="Sec7 domain"/>
    <property type="match status" value="1"/>
</dbReference>
<dbReference type="InterPro" id="IPR032629">
    <property type="entry name" value="DCB_dom"/>
</dbReference>
<dbReference type="Pfam" id="PF09324">
    <property type="entry name" value="Sec7-like_HDS"/>
    <property type="match status" value="1"/>
</dbReference>
<evidence type="ECO:0000259" key="7">
    <source>
        <dbReference type="PROSITE" id="PS50190"/>
    </source>
</evidence>
<dbReference type="InterPro" id="IPR000904">
    <property type="entry name" value="Sec7_dom"/>
</dbReference>
<comment type="caution">
    <text evidence="8">The sequence shown here is derived from an EMBL/GenBank/DDBJ whole genome shotgun (WGS) entry which is preliminary data.</text>
</comment>
<keyword evidence="6" id="KW-0472">Membrane</keyword>
<evidence type="ECO:0000256" key="5">
    <source>
        <dbReference type="ARBA" id="ARBA00022927"/>
    </source>
</evidence>
<proteinExistence type="predicted"/>
<dbReference type="Pfam" id="PF12783">
    <property type="entry name" value="Sec7-like_HUS"/>
    <property type="match status" value="1"/>
</dbReference>
<dbReference type="InterPro" id="IPR035999">
    <property type="entry name" value="Sec7_dom_sf"/>
</dbReference>
<dbReference type="SMART" id="SM00222">
    <property type="entry name" value="Sec7"/>
    <property type="match status" value="1"/>
</dbReference>
<sequence length="1635" mass="189359">MLSSDNKDIIMFITRCITSLIEDKEIKRNRYKHLKSVAIQTIETLEPYRYKSDNNIVLPAPNRSTIVPVSLYINAIGLACETKCTSLVNIALDCLQKLSAYGHLHFGHENSNKTNIKSTNAIIEMICACFDGETTHPSTQLLILKALLTFATAPWCQIHDQCLMLLIRTGYNIYIVSDDNINKMTSRATIMQIINNVFNSMELEFAKIENTKDKNTDHVILDQKEFNLNKKQVCEMDVLPEIILLVDDMINQVVKISTDGKENMASTKSTLKLVDGESNSSQIDDVMEDYHSIYHRDAVLVFRALCRMSSKNIADSKIDIKSKSLALNLIKMILHNSGKLFSISHVLINDIRQYLCISISQNALSSDRDIFELCLSIFVILVINFMKHLKLQIEVFMEEVLFNLLLENFSVYHKTITLQSLKIICSNPQSLVDLYVNYDCDLSRSNLFTKTVSVLSKLINYESNKMKNPTKAISMIEQEVRVLALESLVNILHCMVKWSSDLYVSSVIRDKLPSMSSNDKINKTFQNTSIDEMSPSIESSTLNDSMSINEEVAYINSIKEKKEIVEKAALIFKKKPLSGLRFLSTHKIIEYDAEQIAKFLLDDYFKCDPNPLGKLLLGSDPLCIQIMYHYIEKLDFKDVEFVLALRMLLSRFVLKGESQQIDRMMQKFAEKYFSDNNNHKLFENSDTAYVLAVSVIMLTTDLHNPQIKTKMTKKQYIKMNRGINDSQDLPPEYLSKIYNEIKNEPFYMPPSTETKIRDSKRISMNMMSESAKLLMKSSLLLYSKFTTATHHEHVKPMFALTWSYFLGSFSLCLNESENEQIVMICLSGLKFAIRITCIFQMKLEKDAFIQSFPNFTTLNLNMPTQVMKKKHLLAIRTIIEVAQKFGNYLGSSWFEILKCISHLEMAQLIGSGMVNNDLLKLPVEKYKEIHIIKGSLEEVGSQSMLVAVDRIFTQSVYLDANAIVHFVEALCKVSQEELMSRQKRRFSLQKIVEISYYNMDRIRLVWSRIWLILRQHFEQTGCLESEEVSIFCVDSLRQLSLAFLDKVELSNFSFQKEFLKPFQYIFNRNQNKSIQNMIIDCVIQMVNKKMSKILSGWDIIFCILNISKFKNIDQAKIFIIFDCVKLVIETMTKKNHTLTVYAFLPCIKCLGCFLSNYISSEIAMESIRLLRLLATHIDNHKQDYFLKPQLVNQMLRSTDSLNKDRTESDGQNKNYVTNFQWNYGWKPIIFKLFEVIHISSLDIRTRALTVQFDIVKSYGSLFENDWWTEWYEQIKLIFANPNGYEYVEWSQTTSNHTMYGVIDVFTENVNKLKGLILNEIFKQLQIFCDQQNMDLVMSGIKCFENVVALNGHSFDSNDWELVCNFFVGFLQQTMPHSMLTWKPVVYLNTEKKIKQKNEYKSKFFTNMRRNVYLQIEIIKTIQNVLFAPGMSKKYDDTLMMFISGDQGFDTDEDLFNKSSTDSKVHNNVERNANTRLSLDGMIEFFTKNQFKQIIDVLLESYMIAKAFNENNEQRNLLWRAEYDKQNKPNLIELEVYSFKCAIKLLLHIYFDSLELNSDLIGRQYNILNNELINVYNSGKLIDQETPHTISDVSNTFKEHIILSKFLNRFVFSLFIYSLAAILQLLETSLSDTLSV</sequence>
<dbReference type="GO" id="GO:0032012">
    <property type="term" value="P:regulation of ARF protein signal transduction"/>
    <property type="evidence" value="ECO:0007669"/>
    <property type="project" value="InterPro"/>
</dbReference>
<evidence type="ECO:0000256" key="3">
    <source>
        <dbReference type="ARBA" id="ARBA00022448"/>
    </source>
</evidence>
<dbReference type="PANTHER" id="PTHR10663">
    <property type="entry name" value="GUANYL-NUCLEOTIDE EXCHANGE FACTOR"/>
    <property type="match status" value="1"/>
</dbReference>
<dbReference type="GO" id="GO:0005737">
    <property type="term" value="C:cytoplasm"/>
    <property type="evidence" value="ECO:0007669"/>
    <property type="project" value="UniProtKB-SubCell"/>
</dbReference>
<dbReference type="InterPro" id="IPR015403">
    <property type="entry name" value="Mon2/Sec7/BIG1-like_HDS"/>
</dbReference>
<keyword evidence="9" id="KW-1185">Reference proteome</keyword>
<evidence type="ECO:0000313" key="9">
    <source>
        <dbReference type="Proteomes" id="UP000078046"/>
    </source>
</evidence>
<dbReference type="Gene3D" id="1.10.220.20">
    <property type="match status" value="1"/>
</dbReference>
<comment type="subcellular location">
    <subcellularLocation>
        <location evidence="2">Cytoplasm</location>
    </subcellularLocation>
    <subcellularLocation>
        <location evidence="1">Membrane</location>
    </subcellularLocation>
</comment>
<dbReference type="GO" id="GO:0005085">
    <property type="term" value="F:guanyl-nucleotide exchange factor activity"/>
    <property type="evidence" value="ECO:0007669"/>
    <property type="project" value="InterPro"/>
</dbReference>
<evidence type="ECO:0000313" key="8">
    <source>
        <dbReference type="EMBL" id="OAF65032.1"/>
    </source>
</evidence>
<keyword evidence="4" id="KW-0963">Cytoplasm</keyword>
<dbReference type="GO" id="GO:0016020">
    <property type="term" value="C:membrane"/>
    <property type="evidence" value="ECO:0007669"/>
    <property type="project" value="UniProtKB-SubCell"/>
</dbReference>
<dbReference type="InterPro" id="IPR032691">
    <property type="entry name" value="Mon2/Sec7/BIG1-like_HUS"/>
</dbReference>
<dbReference type="PANTHER" id="PTHR10663:SF375">
    <property type="entry name" value="LD29171P"/>
    <property type="match status" value="1"/>
</dbReference>